<organism evidence="1 2">
    <name type="scientific">Flavisphingopyxis soli</name>
    <dbReference type="NCBI Taxonomy" id="2601267"/>
    <lineage>
        <taxon>Bacteria</taxon>
        <taxon>Pseudomonadati</taxon>
        <taxon>Pseudomonadota</taxon>
        <taxon>Alphaproteobacteria</taxon>
        <taxon>Sphingomonadales</taxon>
        <taxon>Sphingopyxidaceae</taxon>
        <taxon>Flavisphingopyxis</taxon>
    </lineage>
</organism>
<sequence>MIGLIVVGLLVLAVVALAAWRWLPSPAYLPLAAALSLGLAGYAWQGRPMLPGTPVQRVVSTQTSGERIDKPLMGMVRRLDAATNWLMLSDSLARSGDSESAAKVLAKATKLYPQSADLWVGYGAALLAHSDGQATRASDIAFAEARRRDPGHPGPDFYQGIAAVRAGDLNEAERLWSRVYQRTDGDAAWRQDLAQRLTLVRALIAQRDAGLAAGPAGAGDTSPQQ</sequence>
<dbReference type="Pfam" id="PF13428">
    <property type="entry name" value="TPR_14"/>
    <property type="match status" value="1"/>
</dbReference>
<dbReference type="SUPFAM" id="SSF48452">
    <property type="entry name" value="TPR-like"/>
    <property type="match status" value="1"/>
</dbReference>
<keyword evidence="2" id="KW-1185">Reference proteome</keyword>
<reference evidence="1 2" key="1">
    <citation type="submission" date="2019-08" db="EMBL/GenBank/DDBJ databases">
        <title>Sphingorhabdus soil sp. nov., isolated from arctic soil.</title>
        <authorList>
            <person name="Liu Y."/>
        </authorList>
    </citation>
    <scope>NUCLEOTIDE SEQUENCE [LARGE SCALE GENOMIC DNA]</scope>
    <source>
        <strain evidence="1 2">D-2Q-5-6</strain>
    </source>
</reference>
<evidence type="ECO:0000313" key="2">
    <source>
        <dbReference type="Proteomes" id="UP000321129"/>
    </source>
</evidence>
<dbReference type="RefSeq" id="WP_147122935.1">
    <property type="nucleotide sequence ID" value="NZ_VOPY01000002.1"/>
</dbReference>
<dbReference type="InterPro" id="IPR011990">
    <property type="entry name" value="TPR-like_helical_dom_sf"/>
</dbReference>
<protein>
    <submittedName>
        <fullName evidence="1">Tetratricopeptide repeat protein</fullName>
    </submittedName>
</protein>
<dbReference type="AlphaFoldDB" id="A0A5C6U9Y7"/>
<dbReference type="Proteomes" id="UP000321129">
    <property type="component" value="Unassembled WGS sequence"/>
</dbReference>
<dbReference type="Gene3D" id="1.25.40.10">
    <property type="entry name" value="Tetratricopeptide repeat domain"/>
    <property type="match status" value="1"/>
</dbReference>
<gene>
    <name evidence="1" type="ORF">FSZ31_08525</name>
</gene>
<comment type="caution">
    <text evidence="1">The sequence shown here is derived from an EMBL/GenBank/DDBJ whole genome shotgun (WGS) entry which is preliminary data.</text>
</comment>
<dbReference type="OrthoDB" id="7390129at2"/>
<name>A0A5C6U9Y7_9SPHN</name>
<evidence type="ECO:0000313" key="1">
    <source>
        <dbReference type="EMBL" id="TXC68981.1"/>
    </source>
</evidence>
<proteinExistence type="predicted"/>
<dbReference type="EMBL" id="VOPY01000002">
    <property type="protein sequence ID" value="TXC68981.1"/>
    <property type="molecule type" value="Genomic_DNA"/>
</dbReference>
<accession>A0A5C6U9Y7</accession>